<dbReference type="Proteomes" id="UP001165366">
    <property type="component" value="Unassembled WGS sequence"/>
</dbReference>
<protein>
    <recommendedName>
        <fullName evidence="1">Alpha-L-rhamnosidase six-hairpin glycosidase domain-containing protein</fullName>
    </recommendedName>
</protein>
<evidence type="ECO:0000313" key="2">
    <source>
        <dbReference type="EMBL" id="MCG2589739.1"/>
    </source>
</evidence>
<dbReference type="SUPFAM" id="SSF48208">
    <property type="entry name" value="Six-hairpin glycosidases"/>
    <property type="match status" value="1"/>
</dbReference>
<feature type="domain" description="Alpha-L-rhamnosidase six-hairpin glycosidase" evidence="1">
    <location>
        <begin position="444"/>
        <end position="579"/>
    </location>
</feature>
<dbReference type="InterPro" id="IPR035396">
    <property type="entry name" value="Bac_rhamnosid6H"/>
</dbReference>
<dbReference type="EMBL" id="JAKLWS010000020">
    <property type="protein sequence ID" value="MCG2589739.1"/>
    <property type="molecule type" value="Genomic_DNA"/>
</dbReference>
<dbReference type="InterPro" id="IPR008928">
    <property type="entry name" value="6-hairpin_glycosidase_sf"/>
</dbReference>
<proteinExistence type="predicted"/>
<reference evidence="2" key="2">
    <citation type="submission" date="2024-05" db="EMBL/GenBank/DDBJ databases">
        <title>Rhodohalobacter halophilus gen. nov., sp. nov., a moderately halophilic member of the family Balneolaceae.</title>
        <authorList>
            <person name="Xia J."/>
        </authorList>
    </citation>
    <scope>NUCLEOTIDE SEQUENCE</scope>
    <source>
        <strain evidence="2">WB101</strain>
    </source>
</reference>
<comment type="caution">
    <text evidence="2">The sequence shown here is derived from an EMBL/GenBank/DDBJ whole genome shotgun (WGS) entry which is preliminary data.</text>
</comment>
<keyword evidence="3" id="KW-1185">Reference proteome</keyword>
<dbReference type="Gene3D" id="1.50.10.10">
    <property type="match status" value="1"/>
</dbReference>
<accession>A0ABS9KFU7</accession>
<evidence type="ECO:0000313" key="3">
    <source>
        <dbReference type="Proteomes" id="UP001165366"/>
    </source>
</evidence>
<evidence type="ECO:0000259" key="1">
    <source>
        <dbReference type="Pfam" id="PF17389"/>
    </source>
</evidence>
<organism evidence="2 3">
    <name type="scientific">Rhodohalobacter sulfatireducens</name>
    <dbReference type="NCBI Taxonomy" id="2911366"/>
    <lineage>
        <taxon>Bacteria</taxon>
        <taxon>Pseudomonadati</taxon>
        <taxon>Balneolota</taxon>
        <taxon>Balneolia</taxon>
        <taxon>Balneolales</taxon>
        <taxon>Balneolaceae</taxon>
        <taxon>Rhodohalobacter</taxon>
    </lineage>
</organism>
<dbReference type="Pfam" id="PF17389">
    <property type="entry name" value="Bac_rhamnosid6H"/>
    <property type="match status" value="1"/>
</dbReference>
<dbReference type="InterPro" id="IPR012341">
    <property type="entry name" value="6hp_glycosidase-like_sf"/>
</dbReference>
<dbReference type="RefSeq" id="WP_237855099.1">
    <property type="nucleotide sequence ID" value="NZ_JAKLWS010000020.1"/>
</dbReference>
<sequence>MDNKLVTFISNIYKLKFFRWNDFPRFFRVFFLSLFSILFVQASVFPTNVKSQQKSIDLGVDNWHRTDRHDGYVTGNGHIYTVGGLGQQLTRSGKSFLHNESVSLTRLAWINGPLYSVGNLGYGWELIPDVNGNAEVWQSESVLSPTANQPFWRVLSKSENLKAEITDIIVQDQPVLLRKVRVTLSENFNDSDVRIFIPVYPDPRNSAPFESWNGEPAEQQRTSIEDENLLEVDRNANAIILRGAPRALWQEISTPIPTDADYEKMFPPRALATTVTSNDSSVEVEVADSGIHVHLGQLEPGISKEFGIWLVTASDREDRVRYSVIERLGNWTQRDINQVADESRSSLPEPLIQRIDKPEDPFTTIIQSTASLARATQAASGCVLAQPYMYPMCYVRDQLGSFKVFLSQADYDRAYRALTFYIAMQNRYGIQNAYDTTPTPPDPTIWNPSANSMDGHHSVAEVPSIIILMAKDFYKATGDLSKIKPLYNRLAYNLRVQQINENGLLPSPGDESYTNSEQTAPKYRTEMTDSNLLFISAARFMSELADTLGYADDADEFKELEKETMKAMMDRLWLPEKNHFAYARSDSDNNEEIDKRPALDLLLRWFWLDMSDPRDSIPQQNLSVVLNNLVDPVRVVPEVYNFTAGMDLGYILHALARSQHPAMHDAAELMVNYASNSGLFAEYYEHEDEVITPFSGTLRPWESGINAAAMAQYLLGFQPDLPNNLIAFEPHLPPEWQGWETRKINLYEQGSIQVAMKRENSQTVSISLLRYDGNTPLDVSLKFGGFGESILLKNENYTDLSEEDGVIETEFTLNEEEKISLLLQLGNNNN</sequence>
<gene>
    <name evidence="2" type="ORF">L6773_14255</name>
</gene>
<name>A0ABS9KFU7_9BACT</name>
<reference evidence="2" key="1">
    <citation type="submission" date="2022-01" db="EMBL/GenBank/DDBJ databases">
        <authorList>
            <person name="Wang Y."/>
        </authorList>
    </citation>
    <scope>NUCLEOTIDE SEQUENCE</scope>
    <source>
        <strain evidence="2">WB101</strain>
    </source>
</reference>